<keyword evidence="7" id="KW-1185">Reference proteome</keyword>
<protein>
    <submittedName>
        <fullName evidence="6">Family 43 glycosylhydrolase</fullName>
    </submittedName>
</protein>
<dbReference type="InterPro" id="IPR023296">
    <property type="entry name" value="Glyco_hydro_beta-prop_sf"/>
</dbReference>
<accession>A0ABW6BKX7</accession>
<dbReference type="CDD" id="cd18824">
    <property type="entry name" value="GH43_CtGH43-like"/>
    <property type="match status" value="1"/>
</dbReference>
<dbReference type="RefSeq" id="WP_320186447.1">
    <property type="nucleotide sequence ID" value="NZ_CP138332.1"/>
</dbReference>
<sequence length="503" mass="55713">MKKAWIILLLLMHGIVYAQTIKNFSRSGDQLTKFDELGRAVDAHDGEVTYFEGKYYLYGTSYDCGFEWNNKTAPFCGFKSYSSTDMVNWTDEGFLFDAQNELWQNRCDGKTYGCFRPHVVFNTNTSRYVLWINVYDNVSGYRVFTSESPTGPFVEVAEPKIAVNASQPAAGLNNGDHDLFVDEDGRCYLAITDWRRDGAIVIEELTEDYLSGTGRVSDLVTSGRTEAPALFKRKGIYYLTYSDPNCGYCAGTGTSYKTAKSPLGPWSEGIQISDNSCGGQPSFVTALQVDNETVFLYGSDLWNNAAKNEALANFFWAPLTFDADGAIEPLHCITSFSMTRERHQPTEEPVESEESEFRAFCDIGNSIQRAQSFTANASGELHSFVITTLKSGYPTEDLLLSFYESEEGQPAGDKALQTLSIAAADIGWSAKPFTLSPHINVKAGKQYVVVLHSATQQGCYGFAFGDRQNAGPESASISQDAGKTFRKEGNRVLKTEWTIASRP</sequence>
<evidence type="ECO:0000256" key="1">
    <source>
        <dbReference type="ARBA" id="ARBA00009865"/>
    </source>
</evidence>
<evidence type="ECO:0000256" key="3">
    <source>
        <dbReference type="ARBA" id="ARBA00023295"/>
    </source>
</evidence>
<dbReference type="SUPFAM" id="SSF75005">
    <property type="entry name" value="Arabinanase/levansucrase/invertase"/>
    <property type="match status" value="1"/>
</dbReference>
<keyword evidence="3 4" id="KW-0326">Glycosidase</keyword>
<feature type="chain" id="PRO_5047502957" evidence="5">
    <location>
        <begin position="19"/>
        <end position="503"/>
    </location>
</feature>
<name>A0ABW6BKX7_9SPHI</name>
<dbReference type="PANTHER" id="PTHR22925:SF3">
    <property type="entry name" value="GLYCOSYL HYDROLASE FAMILY PROTEIN 43"/>
    <property type="match status" value="1"/>
</dbReference>
<feature type="signal peptide" evidence="5">
    <location>
        <begin position="1"/>
        <end position="18"/>
    </location>
</feature>
<keyword evidence="5" id="KW-0732">Signal</keyword>
<comment type="similarity">
    <text evidence="1 4">Belongs to the glycosyl hydrolase 43 family.</text>
</comment>
<evidence type="ECO:0000313" key="6">
    <source>
        <dbReference type="EMBL" id="MFD2969234.1"/>
    </source>
</evidence>
<gene>
    <name evidence="6" type="ORF">ACFS7Y_17700</name>
</gene>
<keyword evidence="2 4" id="KW-0378">Hydrolase</keyword>
<dbReference type="EMBL" id="JBHUPB010000012">
    <property type="protein sequence ID" value="MFD2969234.1"/>
    <property type="molecule type" value="Genomic_DNA"/>
</dbReference>
<dbReference type="Gene3D" id="2.115.10.20">
    <property type="entry name" value="Glycosyl hydrolase domain, family 43"/>
    <property type="match status" value="1"/>
</dbReference>
<reference evidence="7" key="1">
    <citation type="journal article" date="2019" name="Int. J. Syst. Evol. Microbiol.">
        <title>The Global Catalogue of Microorganisms (GCM) 10K type strain sequencing project: providing services to taxonomists for standard genome sequencing and annotation.</title>
        <authorList>
            <consortium name="The Broad Institute Genomics Platform"/>
            <consortium name="The Broad Institute Genome Sequencing Center for Infectious Disease"/>
            <person name="Wu L."/>
            <person name="Ma J."/>
        </authorList>
    </citation>
    <scope>NUCLEOTIDE SEQUENCE [LARGE SCALE GENOMIC DNA]</scope>
    <source>
        <strain evidence="7">KCTC 22814</strain>
    </source>
</reference>
<proteinExistence type="inferred from homology"/>
<evidence type="ECO:0000256" key="5">
    <source>
        <dbReference type="SAM" id="SignalP"/>
    </source>
</evidence>
<dbReference type="Pfam" id="PF04616">
    <property type="entry name" value="Glyco_hydro_43"/>
    <property type="match status" value="1"/>
</dbReference>
<evidence type="ECO:0000313" key="7">
    <source>
        <dbReference type="Proteomes" id="UP001597525"/>
    </source>
</evidence>
<evidence type="ECO:0000256" key="2">
    <source>
        <dbReference type="ARBA" id="ARBA00022801"/>
    </source>
</evidence>
<dbReference type="Proteomes" id="UP001597525">
    <property type="component" value="Unassembled WGS sequence"/>
</dbReference>
<organism evidence="6 7">
    <name type="scientific">Sphingobacterium bambusae</name>
    <dbReference type="NCBI Taxonomy" id="662858"/>
    <lineage>
        <taxon>Bacteria</taxon>
        <taxon>Pseudomonadati</taxon>
        <taxon>Bacteroidota</taxon>
        <taxon>Sphingobacteriia</taxon>
        <taxon>Sphingobacteriales</taxon>
        <taxon>Sphingobacteriaceae</taxon>
        <taxon>Sphingobacterium</taxon>
    </lineage>
</organism>
<dbReference type="PANTHER" id="PTHR22925">
    <property type="entry name" value="GLYCOSYL HYDROLASE 43 FAMILY MEMBER"/>
    <property type="match status" value="1"/>
</dbReference>
<comment type="caution">
    <text evidence="6">The sequence shown here is derived from an EMBL/GenBank/DDBJ whole genome shotgun (WGS) entry which is preliminary data.</text>
</comment>
<evidence type="ECO:0000256" key="4">
    <source>
        <dbReference type="RuleBase" id="RU361187"/>
    </source>
</evidence>
<dbReference type="InterPro" id="IPR006710">
    <property type="entry name" value="Glyco_hydro_43"/>
</dbReference>